<keyword evidence="2" id="KW-0489">Methyltransferase</keyword>
<dbReference type="PANTHER" id="PTHR43591">
    <property type="entry name" value="METHYLTRANSFERASE"/>
    <property type="match status" value="1"/>
</dbReference>
<dbReference type="KEGG" id="abas:ACPOL_1564"/>
<evidence type="ECO:0000259" key="1">
    <source>
        <dbReference type="PROSITE" id="PS50987"/>
    </source>
</evidence>
<dbReference type="InterPro" id="IPR036390">
    <property type="entry name" value="WH_DNA-bd_sf"/>
</dbReference>
<keyword evidence="2" id="KW-0808">Transferase</keyword>
<dbReference type="PROSITE" id="PS50987">
    <property type="entry name" value="HTH_ARSR_2"/>
    <property type="match status" value="1"/>
</dbReference>
<proteinExistence type="predicted"/>
<dbReference type="Pfam" id="PF08241">
    <property type="entry name" value="Methyltransf_11"/>
    <property type="match status" value="1"/>
</dbReference>
<dbReference type="Pfam" id="PF01022">
    <property type="entry name" value="HTH_5"/>
    <property type="match status" value="1"/>
</dbReference>
<dbReference type="InterPro" id="IPR011991">
    <property type="entry name" value="ArsR-like_HTH"/>
</dbReference>
<dbReference type="SMART" id="SM00418">
    <property type="entry name" value="HTH_ARSR"/>
    <property type="match status" value="1"/>
</dbReference>
<gene>
    <name evidence="2" type="ORF">ACPOL_1564</name>
</gene>
<feature type="domain" description="HTH arsR-type" evidence="1">
    <location>
        <begin position="1"/>
        <end position="90"/>
    </location>
</feature>
<evidence type="ECO:0000313" key="2">
    <source>
        <dbReference type="EMBL" id="AXC10910.1"/>
    </source>
</evidence>
<dbReference type="NCBIfam" id="NF033788">
    <property type="entry name" value="HTH_metalloreg"/>
    <property type="match status" value="1"/>
</dbReference>
<dbReference type="GO" id="GO:0008757">
    <property type="term" value="F:S-adenosylmethionine-dependent methyltransferase activity"/>
    <property type="evidence" value="ECO:0007669"/>
    <property type="project" value="InterPro"/>
</dbReference>
<dbReference type="InterPro" id="IPR013216">
    <property type="entry name" value="Methyltransf_11"/>
</dbReference>
<reference evidence="2 3" key="1">
    <citation type="journal article" date="2018" name="Front. Microbiol.">
        <title>Hydrolytic Capabilities as a Key to Environmental Success: Chitinolytic and Cellulolytic Acidobacteria From Acidic Sub-arctic Soils and Boreal Peatlands.</title>
        <authorList>
            <person name="Belova S.E."/>
            <person name="Ravin N.V."/>
            <person name="Pankratov T.A."/>
            <person name="Rakitin A.L."/>
            <person name="Ivanova A.A."/>
            <person name="Beletsky A.V."/>
            <person name="Mardanov A.V."/>
            <person name="Sinninghe Damste J.S."/>
            <person name="Dedysh S.N."/>
        </authorList>
    </citation>
    <scope>NUCLEOTIDE SEQUENCE [LARGE SCALE GENOMIC DNA]</scope>
    <source>
        <strain evidence="2 3">SBC82</strain>
    </source>
</reference>
<evidence type="ECO:0000313" key="3">
    <source>
        <dbReference type="Proteomes" id="UP000253606"/>
    </source>
</evidence>
<dbReference type="Gene3D" id="3.40.50.150">
    <property type="entry name" value="Vaccinia Virus protein VP39"/>
    <property type="match status" value="1"/>
</dbReference>
<dbReference type="SUPFAM" id="SSF46785">
    <property type="entry name" value="Winged helix' DNA-binding domain"/>
    <property type="match status" value="1"/>
</dbReference>
<dbReference type="CDD" id="cd02440">
    <property type="entry name" value="AdoMet_MTases"/>
    <property type="match status" value="1"/>
</dbReference>
<dbReference type="GO" id="GO:0003700">
    <property type="term" value="F:DNA-binding transcription factor activity"/>
    <property type="evidence" value="ECO:0007669"/>
    <property type="project" value="InterPro"/>
</dbReference>
<dbReference type="InterPro" id="IPR036388">
    <property type="entry name" value="WH-like_DNA-bd_sf"/>
</dbReference>
<keyword evidence="3" id="KW-1185">Reference proteome</keyword>
<organism evidence="2 3">
    <name type="scientific">Acidisarcina polymorpha</name>
    <dbReference type="NCBI Taxonomy" id="2211140"/>
    <lineage>
        <taxon>Bacteria</taxon>
        <taxon>Pseudomonadati</taxon>
        <taxon>Acidobacteriota</taxon>
        <taxon>Terriglobia</taxon>
        <taxon>Terriglobales</taxon>
        <taxon>Acidobacteriaceae</taxon>
        <taxon>Acidisarcina</taxon>
    </lineage>
</organism>
<dbReference type="AlphaFoldDB" id="A0A2Z5FVZ3"/>
<dbReference type="Proteomes" id="UP000253606">
    <property type="component" value="Chromosome"/>
</dbReference>
<dbReference type="Gene3D" id="1.10.10.10">
    <property type="entry name" value="Winged helix-like DNA-binding domain superfamily/Winged helix DNA-binding domain"/>
    <property type="match status" value="1"/>
</dbReference>
<accession>A0A2Z5FVZ3</accession>
<dbReference type="SUPFAM" id="SSF53335">
    <property type="entry name" value="S-adenosyl-L-methionine-dependent methyltransferases"/>
    <property type="match status" value="1"/>
</dbReference>
<dbReference type="InterPro" id="IPR029063">
    <property type="entry name" value="SAM-dependent_MTases_sf"/>
</dbReference>
<dbReference type="PANTHER" id="PTHR43591:SF24">
    <property type="entry name" value="2-METHOXY-6-POLYPRENYL-1,4-BENZOQUINOL METHYLASE, MITOCHONDRIAL"/>
    <property type="match status" value="1"/>
</dbReference>
<name>A0A2Z5FVZ3_9BACT</name>
<protein>
    <submittedName>
        <fullName evidence="2">Transcriptional regulator, ArsR family / Methyltransferase fusion</fullName>
    </submittedName>
</protein>
<sequence length="306" mass="33602">MLKSLRLLADPNRLRILLLLAAEELSVAELQEILGLGQSTISTQLSQLKSAELIEDRRAGKNNLYRLAQPAAQAVLPIIRQAAVEIAEAVGDEAALALILRKRQDKTRAFFDEMAGRFGREYLPGRSWKGLAEALLKLMPPMVIADLGAGEGTFSLLLAQRAKRVIAIDSSEKMVEYGTALALKQGASSLEYRRGDLEALPIEDEAVDLAFFSQSLHHALHPGRAIAEAWRILKPGGRIAVLDLVRHRFEEARELYADLWLGFSEAELEGLLQKAGFAGVETDLVHKESEAPYFQTLLAVGNKPCA</sequence>
<dbReference type="GO" id="GO:0032259">
    <property type="term" value="P:methylation"/>
    <property type="evidence" value="ECO:0007669"/>
    <property type="project" value="UniProtKB-KW"/>
</dbReference>
<dbReference type="EMBL" id="CP030840">
    <property type="protein sequence ID" value="AXC10910.1"/>
    <property type="molecule type" value="Genomic_DNA"/>
</dbReference>
<dbReference type="PRINTS" id="PR00778">
    <property type="entry name" value="HTHARSR"/>
</dbReference>
<dbReference type="InterPro" id="IPR001845">
    <property type="entry name" value="HTH_ArsR_DNA-bd_dom"/>
</dbReference>
<dbReference type="CDD" id="cd00090">
    <property type="entry name" value="HTH_ARSR"/>
    <property type="match status" value="1"/>
</dbReference>